<dbReference type="EMBL" id="AOEX01000012">
    <property type="protein sequence ID" value="EME67233.1"/>
    <property type="molecule type" value="Genomic_DNA"/>
</dbReference>
<organism evidence="7 8">
    <name type="scientific">Rhodococcus ruber BKS 20-38</name>
    <dbReference type="NCBI Taxonomy" id="1278076"/>
    <lineage>
        <taxon>Bacteria</taxon>
        <taxon>Bacillati</taxon>
        <taxon>Actinomycetota</taxon>
        <taxon>Actinomycetes</taxon>
        <taxon>Mycobacteriales</taxon>
        <taxon>Nocardiaceae</taxon>
        <taxon>Rhodococcus</taxon>
    </lineage>
</organism>
<keyword evidence="4" id="KW-0010">Activator</keyword>
<dbReference type="AlphaFoldDB" id="M3A2Q3"/>
<evidence type="ECO:0000259" key="6">
    <source>
        <dbReference type="PROSITE" id="PS50931"/>
    </source>
</evidence>
<dbReference type="Proteomes" id="UP000011731">
    <property type="component" value="Unassembled WGS sequence"/>
</dbReference>
<dbReference type="Pfam" id="PF00126">
    <property type="entry name" value="HTH_1"/>
    <property type="match status" value="1"/>
</dbReference>
<keyword evidence="3" id="KW-0238">DNA-binding</keyword>
<dbReference type="Pfam" id="PF03466">
    <property type="entry name" value="LysR_substrate"/>
    <property type="match status" value="1"/>
</dbReference>
<dbReference type="Gene3D" id="1.10.10.10">
    <property type="entry name" value="Winged helix-like DNA-binding domain superfamily/Winged helix DNA-binding domain"/>
    <property type="match status" value="1"/>
</dbReference>
<evidence type="ECO:0000256" key="5">
    <source>
        <dbReference type="ARBA" id="ARBA00023163"/>
    </source>
</evidence>
<evidence type="ECO:0000313" key="8">
    <source>
        <dbReference type="Proteomes" id="UP000011731"/>
    </source>
</evidence>
<dbReference type="InterPro" id="IPR036390">
    <property type="entry name" value="WH_DNA-bd_sf"/>
</dbReference>
<dbReference type="PROSITE" id="PS50931">
    <property type="entry name" value="HTH_LYSR"/>
    <property type="match status" value="1"/>
</dbReference>
<name>M3A2Q3_9NOCA</name>
<dbReference type="GO" id="GO:0003700">
    <property type="term" value="F:DNA-binding transcription factor activity"/>
    <property type="evidence" value="ECO:0007669"/>
    <property type="project" value="InterPro"/>
</dbReference>
<dbReference type="InterPro" id="IPR000847">
    <property type="entry name" value="LysR_HTH_N"/>
</dbReference>
<dbReference type="SUPFAM" id="SSF46785">
    <property type="entry name" value="Winged helix' DNA-binding domain"/>
    <property type="match status" value="1"/>
</dbReference>
<dbReference type="GO" id="GO:0003677">
    <property type="term" value="F:DNA binding"/>
    <property type="evidence" value="ECO:0007669"/>
    <property type="project" value="UniProtKB-KW"/>
</dbReference>
<evidence type="ECO:0000256" key="1">
    <source>
        <dbReference type="ARBA" id="ARBA00009437"/>
    </source>
</evidence>
<keyword evidence="8" id="KW-1185">Reference proteome</keyword>
<dbReference type="InterPro" id="IPR036388">
    <property type="entry name" value="WH-like_DNA-bd_sf"/>
</dbReference>
<dbReference type="Gene3D" id="3.40.190.10">
    <property type="entry name" value="Periplasmic binding protein-like II"/>
    <property type="match status" value="2"/>
</dbReference>
<protein>
    <submittedName>
        <fullName evidence="7">LysR family transcriptional regulator</fullName>
    </submittedName>
</protein>
<proteinExistence type="inferred from homology"/>
<gene>
    <name evidence="7" type="ORF">G352_00932</name>
</gene>
<reference evidence="7 8" key="1">
    <citation type="journal article" date="2013" name="Genome Announc.">
        <title>Draft Genome Sequence of Rhodococcus ruber Strain BKS 20-38.</title>
        <authorList>
            <person name="Bala M."/>
            <person name="Kumar S."/>
            <person name="Raghava G.P."/>
            <person name="Mayilraj S."/>
        </authorList>
    </citation>
    <scope>NUCLEOTIDE SEQUENCE [LARGE SCALE GENOMIC DNA]</scope>
    <source>
        <strain evidence="7 8">BKS 20-38</strain>
    </source>
</reference>
<sequence length="316" mass="34634">MARFTLRQLAYFKAIAATGSISAAAAQEAVSRSALTSALDSLERSLRTQLFVRQKAHGVILTPTGERVLEMATVLLHDADQLEASIEEGHLTGTVAIGCFSSLGPFVVPALFDAFAERHPDVKIRAYAEPEDKLMQLLSTGEIEIAIGYNMHLDRSLTSVPLYETRMHVILSSGHQLAERPVVVAQDLADEPLILLDTPPSPDYVTAYFRDLGIVPYIKHRFSSYEVIRSLVARGHGYSLYIQQPTSSLSYEGLKLVAKPLAPAPRSEQVSASWPVGRHLSSNARAALEMLTAHAERIRPRDLYGIVQGADDAEYP</sequence>
<comment type="caution">
    <text evidence="7">The sequence shown here is derived from an EMBL/GenBank/DDBJ whole genome shotgun (WGS) entry which is preliminary data.</text>
</comment>
<evidence type="ECO:0000313" key="7">
    <source>
        <dbReference type="EMBL" id="EME67233.1"/>
    </source>
</evidence>
<dbReference type="PANTHER" id="PTHR30346:SF0">
    <property type="entry name" value="HCA OPERON TRANSCRIPTIONAL ACTIVATOR HCAR"/>
    <property type="match status" value="1"/>
</dbReference>
<comment type="similarity">
    <text evidence="1">Belongs to the LysR transcriptional regulatory family.</text>
</comment>
<evidence type="ECO:0000256" key="4">
    <source>
        <dbReference type="ARBA" id="ARBA00023159"/>
    </source>
</evidence>
<dbReference type="PANTHER" id="PTHR30346">
    <property type="entry name" value="TRANSCRIPTIONAL DUAL REGULATOR HCAR-RELATED"/>
    <property type="match status" value="1"/>
</dbReference>
<dbReference type="SUPFAM" id="SSF53850">
    <property type="entry name" value="Periplasmic binding protein-like II"/>
    <property type="match status" value="1"/>
</dbReference>
<evidence type="ECO:0000256" key="2">
    <source>
        <dbReference type="ARBA" id="ARBA00023015"/>
    </source>
</evidence>
<keyword evidence="5" id="KW-0804">Transcription</keyword>
<accession>M3A2Q3</accession>
<dbReference type="InterPro" id="IPR005119">
    <property type="entry name" value="LysR_subst-bd"/>
</dbReference>
<feature type="domain" description="HTH lysR-type" evidence="6">
    <location>
        <begin position="4"/>
        <end position="62"/>
    </location>
</feature>
<dbReference type="GO" id="GO:0032993">
    <property type="term" value="C:protein-DNA complex"/>
    <property type="evidence" value="ECO:0007669"/>
    <property type="project" value="TreeGrafter"/>
</dbReference>
<keyword evidence="2" id="KW-0805">Transcription regulation</keyword>
<evidence type="ECO:0000256" key="3">
    <source>
        <dbReference type="ARBA" id="ARBA00023125"/>
    </source>
</evidence>